<dbReference type="RefSeq" id="WP_138108307.1">
    <property type="nucleotide sequence ID" value="NZ_VBUC01000003.1"/>
</dbReference>
<dbReference type="EMBL" id="VBUC01000003">
    <property type="protein sequence ID" value="TLT01312.1"/>
    <property type="molecule type" value="Genomic_DNA"/>
</dbReference>
<name>A0ABY2V6F8_9BACT</name>
<sequence length="272" mass="32354">MLISIVIYNKKISDLTILKKIPYKNTDIFIYDNSKFPQEIPTFENVNIYYEHDENNSGVSLAYNQAYKKAKELNKILLLVLDQDSSFEFSFIEQYMKMYKEYKNDYIYAPIVCDENKTKIYSPAFLNNFVGKVQSFENFVYEQTYSLEGKSVINSGLMIPLKMFEKIGGYNEKLRLDFSDIYFIEKYKELNPKIVLVDVYLKHSISGDEGKDFAREFNRFRYYCSASKEIGNSLNTVVFWSPFRRLVRLTIKYKNIKFIKIFFEYYLKGKEL</sequence>
<organism evidence="2 3">
    <name type="scientific">Aliarcobacter cibarius</name>
    <dbReference type="NCBI Taxonomy" id="255507"/>
    <lineage>
        <taxon>Bacteria</taxon>
        <taxon>Pseudomonadati</taxon>
        <taxon>Campylobacterota</taxon>
        <taxon>Epsilonproteobacteria</taxon>
        <taxon>Campylobacterales</taxon>
        <taxon>Arcobacteraceae</taxon>
        <taxon>Aliarcobacter</taxon>
    </lineage>
</organism>
<reference evidence="2 3" key="1">
    <citation type="submission" date="2019-05" db="EMBL/GenBank/DDBJ databases">
        <title>Arcobacter cibarius and Arcobacter thereius providing challenges in identification an antibiotic susceptibility and Quinolone resistance.</title>
        <authorList>
            <person name="Busch A."/>
            <person name="Hanel I."/>
            <person name="Hotzel H."/>
            <person name="Tomaso H."/>
        </authorList>
    </citation>
    <scope>NUCLEOTIDE SEQUENCE [LARGE SCALE GENOMIC DNA]</scope>
    <source>
        <strain evidence="2 3">16CS0831-2</strain>
    </source>
</reference>
<gene>
    <name evidence="2" type="ORF">FE247_02190</name>
</gene>
<keyword evidence="3" id="KW-1185">Reference proteome</keyword>
<dbReference type="Proteomes" id="UP000305417">
    <property type="component" value="Unassembled WGS sequence"/>
</dbReference>
<accession>A0ABY2V6F8</accession>
<protein>
    <submittedName>
        <fullName evidence="2">Glycosyltransferase</fullName>
    </submittedName>
</protein>
<feature type="domain" description="Glycosyltransferase 2-like" evidence="1">
    <location>
        <begin position="19"/>
        <end position="132"/>
    </location>
</feature>
<evidence type="ECO:0000259" key="1">
    <source>
        <dbReference type="Pfam" id="PF00535"/>
    </source>
</evidence>
<comment type="caution">
    <text evidence="2">The sequence shown here is derived from an EMBL/GenBank/DDBJ whole genome shotgun (WGS) entry which is preliminary data.</text>
</comment>
<dbReference type="SUPFAM" id="SSF53448">
    <property type="entry name" value="Nucleotide-diphospho-sugar transferases"/>
    <property type="match status" value="1"/>
</dbReference>
<evidence type="ECO:0000313" key="3">
    <source>
        <dbReference type="Proteomes" id="UP000305417"/>
    </source>
</evidence>
<dbReference type="InterPro" id="IPR001173">
    <property type="entry name" value="Glyco_trans_2-like"/>
</dbReference>
<dbReference type="InterPro" id="IPR029044">
    <property type="entry name" value="Nucleotide-diphossugar_trans"/>
</dbReference>
<dbReference type="Gene3D" id="3.90.550.10">
    <property type="entry name" value="Spore Coat Polysaccharide Biosynthesis Protein SpsA, Chain A"/>
    <property type="match status" value="1"/>
</dbReference>
<evidence type="ECO:0000313" key="2">
    <source>
        <dbReference type="EMBL" id="TLT01312.1"/>
    </source>
</evidence>
<dbReference type="Pfam" id="PF00535">
    <property type="entry name" value="Glycos_transf_2"/>
    <property type="match status" value="1"/>
</dbReference>
<proteinExistence type="predicted"/>